<dbReference type="Proteomes" id="UP000830583">
    <property type="component" value="Chromosome"/>
</dbReference>
<name>A0ABY4KN76_9FLAO</name>
<organism evidence="1 2">
    <name type="scientific">Flavobacterium azooxidireducens</name>
    <dbReference type="NCBI Taxonomy" id="1871076"/>
    <lineage>
        <taxon>Bacteria</taxon>
        <taxon>Pseudomonadati</taxon>
        <taxon>Bacteroidota</taxon>
        <taxon>Flavobacteriia</taxon>
        <taxon>Flavobacteriales</taxon>
        <taxon>Flavobacteriaceae</taxon>
        <taxon>Flavobacterium</taxon>
    </lineage>
</organism>
<evidence type="ECO:0000313" key="1">
    <source>
        <dbReference type="EMBL" id="UPQ80692.1"/>
    </source>
</evidence>
<accession>A0ABY4KN76</accession>
<evidence type="ECO:0000313" key="2">
    <source>
        <dbReference type="Proteomes" id="UP000830583"/>
    </source>
</evidence>
<reference evidence="1" key="1">
    <citation type="submission" date="2022-04" db="EMBL/GenBank/DDBJ databases">
        <title>Consumption of N2O by Flavobacterium azooxidireducens sp. nov. isolated from Decomposing Leaf Litter of Phragmites australis (Cav.).</title>
        <authorList>
            <person name="Behrendt U."/>
            <person name="Spanner T."/>
            <person name="Augustin J."/>
            <person name="Horn M.A."/>
            <person name="Kolb S."/>
            <person name="Ulrich A."/>
        </authorList>
    </citation>
    <scope>NUCLEOTIDE SEQUENCE</scope>
    <source>
        <strain evidence="1">IGB 4-14</strain>
    </source>
</reference>
<proteinExistence type="predicted"/>
<dbReference type="RefSeq" id="WP_248436580.1">
    <property type="nucleotide sequence ID" value="NZ_CP096205.1"/>
</dbReference>
<protein>
    <submittedName>
        <fullName evidence="1">Uncharacterized protein</fullName>
    </submittedName>
</protein>
<keyword evidence="2" id="KW-1185">Reference proteome</keyword>
<gene>
    <name evidence="1" type="ORF">M0M57_07585</name>
</gene>
<dbReference type="EMBL" id="CP096205">
    <property type="protein sequence ID" value="UPQ80692.1"/>
    <property type="molecule type" value="Genomic_DNA"/>
</dbReference>
<sequence>MTDNEIKEIEDRCKLTTPGPWKSLVEGREIESGDSFIMTGISESEDIWSDKRGADIYLTGATTVDQDFIAHARQDIPKLITEIKRLKSK</sequence>